<keyword evidence="2" id="KW-1185">Reference proteome</keyword>
<name>A0ABS2QSI7_9BACI</name>
<organism evidence="1 2">
    <name type="scientific">Priestia iocasae</name>
    <dbReference type="NCBI Taxonomy" id="2291674"/>
    <lineage>
        <taxon>Bacteria</taxon>
        <taxon>Bacillati</taxon>
        <taxon>Bacillota</taxon>
        <taxon>Bacilli</taxon>
        <taxon>Bacillales</taxon>
        <taxon>Bacillaceae</taxon>
        <taxon>Priestia</taxon>
    </lineage>
</organism>
<evidence type="ECO:0000313" key="2">
    <source>
        <dbReference type="Proteomes" id="UP000809829"/>
    </source>
</evidence>
<comment type="caution">
    <text evidence="1">The sequence shown here is derived from an EMBL/GenBank/DDBJ whole genome shotgun (WGS) entry which is preliminary data.</text>
</comment>
<evidence type="ECO:0000313" key="1">
    <source>
        <dbReference type="EMBL" id="MBM7702263.1"/>
    </source>
</evidence>
<accession>A0ABS2QSI7</accession>
<proteinExistence type="predicted"/>
<dbReference type="Proteomes" id="UP000809829">
    <property type="component" value="Unassembled WGS sequence"/>
</dbReference>
<reference evidence="1 2" key="1">
    <citation type="submission" date="2021-01" db="EMBL/GenBank/DDBJ databases">
        <title>Genomic Encyclopedia of Type Strains, Phase IV (KMG-IV): sequencing the most valuable type-strain genomes for metagenomic binning, comparative biology and taxonomic classification.</title>
        <authorList>
            <person name="Goeker M."/>
        </authorList>
    </citation>
    <scope>NUCLEOTIDE SEQUENCE [LARGE SCALE GENOMIC DNA]</scope>
    <source>
        <strain evidence="1 2">DSM 104297</strain>
    </source>
</reference>
<gene>
    <name evidence="1" type="ORF">JOC83_001097</name>
</gene>
<dbReference type="EMBL" id="JAFBFC010000002">
    <property type="protein sequence ID" value="MBM7702263.1"/>
    <property type="molecule type" value="Genomic_DNA"/>
</dbReference>
<protein>
    <submittedName>
        <fullName evidence="1">Uncharacterized protein</fullName>
    </submittedName>
</protein>
<dbReference type="RefSeq" id="WP_239583376.1">
    <property type="nucleotide sequence ID" value="NZ_JAFBFC010000002.1"/>
</dbReference>
<sequence>MASNIASFVESVPVKEIHFGTGVRHEFSYEHEIDPAKIQEIRRIVG</sequence>